<accession>B1Z4Y0</accession>
<dbReference type="KEGG" id="bac:BamMC406_6363"/>
<dbReference type="AntiFam" id="ANF00236">
    <property type="entry name" value="Shadow ORF (opposite sadA)"/>
</dbReference>
<dbReference type="HOGENOM" id="CLU_2407545_0_0_4"/>
<dbReference type="AlphaFoldDB" id="B1Z4Y0"/>
<proteinExistence type="predicted"/>
<protein>
    <submittedName>
        <fullName evidence="1">Uncharacterized protein</fullName>
    </submittedName>
</protein>
<organism evidence="1 2">
    <name type="scientific">Burkholderia ambifaria (strain MC40-6)</name>
    <dbReference type="NCBI Taxonomy" id="398577"/>
    <lineage>
        <taxon>Bacteria</taxon>
        <taxon>Pseudomonadati</taxon>
        <taxon>Pseudomonadota</taxon>
        <taxon>Betaproteobacteria</taxon>
        <taxon>Burkholderiales</taxon>
        <taxon>Burkholderiaceae</taxon>
        <taxon>Burkholderia</taxon>
        <taxon>Burkholderia cepacia complex</taxon>
    </lineage>
</organism>
<dbReference type="EMBL" id="CP001027">
    <property type="protein sequence ID" value="ACB68793.1"/>
    <property type="molecule type" value="Genomic_DNA"/>
</dbReference>
<name>B1Z4Y0_BURA4</name>
<reference evidence="2" key="1">
    <citation type="submission" date="2008-04" db="EMBL/GenBank/DDBJ databases">
        <title>Complete sequence of chromosome 3 of Burkholderia ambifaria MC40-6.</title>
        <authorList>
            <person name="Copeland A."/>
            <person name="Lucas S."/>
            <person name="Lapidus A."/>
            <person name="Glavina del Rio T."/>
            <person name="Dalin E."/>
            <person name="Tice H."/>
            <person name="Pitluck S."/>
            <person name="Chain P."/>
            <person name="Malfatti S."/>
            <person name="Shin M."/>
            <person name="Vergez L."/>
            <person name="Lang D."/>
            <person name="Schmutz J."/>
            <person name="Larimer F."/>
            <person name="Land M."/>
            <person name="Hauser L."/>
            <person name="Kyrpides N."/>
            <person name="Lykidis A."/>
            <person name="Ramette A."/>
            <person name="Konstantinidis K."/>
            <person name="Tiedje J."/>
            <person name="Richardson P."/>
        </authorList>
    </citation>
    <scope>NUCLEOTIDE SEQUENCE [LARGE SCALE GENOMIC DNA]</scope>
    <source>
        <strain evidence="2">MC40-6</strain>
    </source>
</reference>
<dbReference type="Proteomes" id="UP000001680">
    <property type="component" value="Chromosome 3"/>
</dbReference>
<evidence type="ECO:0000313" key="2">
    <source>
        <dbReference type="Proteomes" id="UP000001680"/>
    </source>
</evidence>
<evidence type="ECO:0000313" key="1">
    <source>
        <dbReference type="EMBL" id="ACB68793.1"/>
    </source>
</evidence>
<sequence>MELLRSFRTFCSCDMFTPSVGLIPGPTLVKRRSLPAEPMDTVFSWSATESLPTATELRPLAIAPAPNAVALSPDAVESTPIALDFAPVAFAL</sequence>
<gene>
    <name evidence="1" type="ordered locus">BamMC406_6363</name>
</gene>